<comment type="caution">
    <text evidence="1">The sequence shown here is derived from an EMBL/GenBank/DDBJ whole genome shotgun (WGS) entry which is preliminary data.</text>
</comment>
<protein>
    <submittedName>
        <fullName evidence="1">Uncharacterized protein</fullName>
    </submittedName>
</protein>
<proteinExistence type="predicted"/>
<dbReference type="InterPro" id="IPR055515">
    <property type="entry name" value="DUF7089"/>
</dbReference>
<dbReference type="RefSeq" id="WP_188883328.1">
    <property type="nucleotide sequence ID" value="NZ_BMPF01000002.1"/>
</dbReference>
<name>A0A830F3I4_9EURY</name>
<dbReference type="Pfam" id="PF23363">
    <property type="entry name" value="DUF7089"/>
    <property type="match status" value="1"/>
</dbReference>
<sequence length="258" mass="27566">MFDERDLHPDVVAVRDEHAPGALVYDTERDFEVLPTSALTDLMMVVDGVEPRGYSADWLPAEHPEILDRLVGDDVVVGAPGDGSVAWTTQTTPPVVLVKPRIEGSPDDFVSFLVAEALVQAGLGVPEHFLGFFGESYPAFAAATPTDPTATYQLALAVFDAYVGLHTREVFASWADAEGRAMLADAWADAGERLQPRLDGLGRAVARGETSFPDAAELAAGGVKHGLDVPAPFDALDALAYREHGASYAVTWAEKVFS</sequence>
<evidence type="ECO:0000313" key="2">
    <source>
        <dbReference type="Proteomes" id="UP000628840"/>
    </source>
</evidence>
<dbReference type="EMBL" id="BMPF01000002">
    <property type="protein sequence ID" value="GGL35901.1"/>
    <property type="molecule type" value="Genomic_DNA"/>
</dbReference>
<evidence type="ECO:0000313" key="1">
    <source>
        <dbReference type="EMBL" id="GGL35901.1"/>
    </source>
</evidence>
<accession>A0A830F3I4</accession>
<reference evidence="1 2" key="1">
    <citation type="journal article" date="2019" name="Int. J. Syst. Evol. Microbiol.">
        <title>The Global Catalogue of Microorganisms (GCM) 10K type strain sequencing project: providing services to taxonomists for standard genome sequencing and annotation.</title>
        <authorList>
            <consortium name="The Broad Institute Genomics Platform"/>
            <consortium name="The Broad Institute Genome Sequencing Center for Infectious Disease"/>
            <person name="Wu L."/>
            <person name="Ma J."/>
        </authorList>
    </citation>
    <scope>NUCLEOTIDE SEQUENCE [LARGE SCALE GENOMIC DNA]</scope>
    <source>
        <strain evidence="1 2">JCM 19585</strain>
    </source>
</reference>
<organism evidence="1 2">
    <name type="scientific">Halarchaeum grantii</name>
    <dbReference type="NCBI Taxonomy" id="1193105"/>
    <lineage>
        <taxon>Archaea</taxon>
        <taxon>Methanobacteriati</taxon>
        <taxon>Methanobacteriota</taxon>
        <taxon>Stenosarchaea group</taxon>
        <taxon>Halobacteria</taxon>
        <taxon>Halobacteriales</taxon>
        <taxon>Halobacteriaceae</taxon>
    </lineage>
</organism>
<dbReference type="AlphaFoldDB" id="A0A830F3I4"/>
<dbReference type="Proteomes" id="UP000628840">
    <property type="component" value="Unassembled WGS sequence"/>
</dbReference>
<gene>
    <name evidence="1" type="ORF">GCM10009037_19370</name>
</gene>
<dbReference type="OrthoDB" id="198543at2157"/>
<keyword evidence="2" id="KW-1185">Reference proteome</keyword>